<reference evidence="1" key="1">
    <citation type="submission" date="2023-08" db="EMBL/GenBank/DDBJ databases">
        <authorList>
            <person name="Chen Y."/>
            <person name="Shah S."/>
            <person name="Dougan E. K."/>
            <person name="Thang M."/>
            <person name="Chan C."/>
        </authorList>
    </citation>
    <scope>NUCLEOTIDE SEQUENCE</scope>
</reference>
<name>A0AA36J4H7_9DINO</name>
<dbReference type="EMBL" id="CAUJNA010003316">
    <property type="protein sequence ID" value="CAJ1398924.1"/>
    <property type="molecule type" value="Genomic_DNA"/>
</dbReference>
<gene>
    <name evidence="1" type="ORF">EVOR1521_LOCUS22572</name>
</gene>
<keyword evidence="2" id="KW-1185">Reference proteome</keyword>
<evidence type="ECO:0000313" key="2">
    <source>
        <dbReference type="Proteomes" id="UP001178507"/>
    </source>
</evidence>
<dbReference type="Proteomes" id="UP001178507">
    <property type="component" value="Unassembled WGS sequence"/>
</dbReference>
<organism evidence="1 2">
    <name type="scientific">Effrenium voratum</name>
    <dbReference type="NCBI Taxonomy" id="2562239"/>
    <lineage>
        <taxon>Eukaryota</taxon>
        <taxon>Sar</taxon>
        <taxon>Alveolata</taxon>
        <taxon>Dinophyceae</taxon>
        <taxon>Suessiales</taxon>
        <taxon>Symbiodiniaceae</taxon>
        <taxon>Effrenium</taxon>
    </lineage>
</organism>
<dbReference type="AlphaFoldDB" id="A0AA36J4H7"/>
<evidence type="ECO:0000313" key="1">
    <source>
        <dbReference type="EMBL" id="CAJ1398924.1"/>
    </source>
</evidence>
<comment type="caution">
    <text evidence="1">The sequence shown here is derived from an EMBL/GenBank/DDBJ whole genome shotgun (WGS) entry which is preliminary data.</text>
</comment>
<sequence>MEIILDGLESAHLTPQEVLEASIEAFRAEKLVLLVVDLPEPEPAAETEKEEPQEEAGV</sequence>
<proteinExistence type="predicted"/>
<accession>A0AA36J4H7</accession>
<protein>
    <submittedName>
        <fullName evidence="1">Uncharacterized protein</fullName>
    </submittedName>
</protein>